<gene>
    <name evidence="2" type="ORF">IT779_30715</name>
</gene>
<feature type="domain" description="Mce/MlaD" evidence="1">
    <location>
        <begin position="36"/>
        <end position="110"/>
    </location>
</feature>
<dbReference type="Pfam" id="PF02470">
    <property type="entry name" value="MlaD"/>
    <property type="match status" value="1"/>
</dbReference>
<name>A0A931N6L3_9NOCA</name>
<dbReference type="PANTHER" id="PTHR33371:SF16">
    <property type="entry name" value="MCE-FAMILY PROTEIN MCE3F"/>
    <property type="match status" value="1"/>
</dbReference>
<organism evidence="2 3">
    <name type="scientific">Nocardia bovistercoris</name>
    <dbReference type="NCBI Taxonomy" id="2785916"/>
    <lineage>
        <taxon>Bacteria</taxon>
        <taxon>Bacillati</taxon>
        <taxon>Actinomycetota</taxon>
        <taxon>Actinomycetes</taxon>
        <taxon>Mycobacteriales</taxon>
        <taxon>Nocardiaceae</taxon>
        <taxon>Nocardia</taxon>
    </lineage>
</organism>
<protein>
    <submittedName>
        <fullName evidence="2">MCE family protein</fullName>
    </submittedName>
</protein>
<sequence length="318" mass="34388">MNPRAAASLASIALVLALGIAYMSLGVLEMDPRRETITLDLRLSDSAGLGPNAPVLVNGVETGHVETVHRTPGAVSVRLRIDRRHRIPAASGIRIEQLSALGEPYIEFDPDNDDGPYLQDGQQVPTSRVQAPMTIPTLSARMVELLDQIDPDTVARLLDTFHRTLAGTDTAIATLQRSTTLLAAVILTRRDTLRQLLTDLQHMGADISWLGPALTDAGPQFARFGQALSAVIESASVFIEARPTSDYFTGDGIVSFLDNLTTYLHKIGPDIAPVLPALQPLLDQTLTHTPTIDINTLLDQALDSINPDGTPRFRITLK</sequence>
<dbReference type="RefSeq" id="WP_196152965.1">
    <property type="nucleotide sequence ID" value="NZ_JADMLG010000017.1"/>
</dbReference>
<evidence type="ECO:0000259" key="1">
    <source>
        <dbReference type="Pfam" id="PF02470"/>
    </source>
</evidence>
<evidence type="ECO:0000313" key="3">
    <source>
        <dbReference type="Proteomes" id="UP000655751"/>
    </source>
</evidence>
<dbReference type="InterPro" id="IPR052336">
    <property type="entry name" value="MlaD_Phospholipid_Transporter"/>
</dbReference>
<dbReference type="Proteomes" id="UP000655751">
    <property type="component" value="Unassembled WGS sequence"/>
</dbReference>
<proteinExistence type="predicted"/>
<comment type="caution">
    <text evidence="2">The sequence shown here is derived from an EMBL/GenBank/DDBJ whole genome shotgun (WGS) entry which is preliminary data.</text>
</comment>
<dbReference type="GO" id="GO:0005576">
    <property type="term" value="C:extracellular region"/>
    <property type="evidence" value="ECO:0007669"/>
    <property type="project" value="TreeGrafter"/>
</dbReference>
<dbReference type="EMBL" id="JADMLG010000017">
    <property type="protein sequence ID" value="MBH0780651.1"/>
    <property type="molecule type" value="Genomic_DNA"/>
</dbReference>
<dbReference type="InterPro" id="IPR003399">
    <property type="entry name" value="Mce/MlaD"/>
</dbReference>
<accession>A0A931N6L3</accession>
<reference evidence="2" key="1">
    <citation type="submission" date="2020-11" db="EMBL/GenBank/DDBJ databases">
        <title>Nocardia NEAU-351.nov., a novel actinomycete isolated from the cow dung.</title>
        <authorList>
            <person name="Zhang X."/>
        </authorList>
    </citation>
    <scope>NUCLEOTIDE SEQUENCE</scope>
    <source>
        <strain evidence="2">NEAU-351</strain>
    </source>
</reference>
<evidence type="ECO:0000313" key="2">
    <source>
        <dbReference type="EMBL" id="MBH0780651.1"/>
    </source>
</evidence>
<dbReference type="AlphaFoldDB" id="A0A931N6L3"/>
<keyword evidence="3" id="KW-1185">Reference proteome</keyword>
<dbReference type="PANTHER" id="PTHR33371">
    <property type="entry name" value="INTERMEMBRANE PHOSPHOLIPID TRANSPORT SYSTEM BINDING PROTEIN MLAD-RELATED"/>
    <property type="match status" value="1"/>
</dbReference>